<protein>
    <submittedName>
        <fullName evidence="1">Unannotated protein</fullName>
    </submittedName>
</protein>
<dbReference type="SUPFAM" id="SSF49373">
    <property type="entry name" value="Invasin/intimin cell-adhesion fragments"/>
    <property type="match status" value="1"/>
</dbReference>
<dbReference type="AlphaFoldDB" id="A0A6J6X1G4"/>
<reference evidence="1" key="1">
    <citation type="submission" date="2020-05" db="EMBL/GenBank/DDBJ databases">
        <authorList>
            <person name="Chiriac C."/>
            <person name="Salcher M."/>
            <person name="Ghai R."/>
            <person name="Kavagutti S V."/>
        </authorList>
    </citation>
    <scope>NUCLEOTIDE SEQUENCE</scope>
</reference>
<gene>
    <name evidence="1" type="ORF">UFOPK2992_00299</name>
</gene>
<name>A0A6J6X1G4_9ZZZZ</name>
<accession>A0A6J6X1G4</accession>
<organism evidence="1">
    <name type="scientific">freshwater metagenome</name>
    <dbReference type="NCBI Taxonomy" id="449393"/>
    <lineage>
        <taxon>unclassified sequences</taxon>
        <taxon>metagenomes</taxon>
        <taxon>ecological metagenomes</taxon>
    </lineage>
</organism>
<dbReference type="InterPro" id="IPR008964">
    <property type="entry name" value="Invasin/intimin_cell_adhesion"/>
</dbReference>
<evidence type="ECO:0000313" key="1">
    <source>
        <dbReference type="EMBL" id="CAB4789333.1"/>
    </source>
</evidence>
<dbReference type="EMBL" id="CAFAAI010000029">
    <property type="protein sequence ID" value="CAB4789333.1"/>
    <property type="molecule type" value="Genomic_DNA"/>
</dbReference>
<sequence length="170" mass="17827">MTAGLGALTYTATVKRQGSNVPIDGVAAWVTLDFEGKDIVAGTVYTDAQGQVRFQLEAGPYYLWLQGAGTNFVNPSMITVGSGAPDESFNGGITYAYTAHILATTTNLPLPGVAAWITLDQAGAQIIAGRKLTDAFGNVTFELPAGTYYLWLSHTGQSFTNPTTITVGGV</sequence>
<proteinExistence type="predicted"/>